<dbReference type="EMBL" id="SRZB01000079">
    <property type="protein sequence ID" value="TGX96188.1"/>
    <property type="molecule type" value="Genomic_DNA"/>
</dbReference>
<dbReference type="Proteomes" id="UP000307720">
    <property type="component" value="Unassembled WGS sequence"/>
</dbReference>
<proteinExistence type="predicted"/>
<organism evidence="1 2">
    <name type="scientific">Hominisplanchenecus murintestinalis</name>
    <dbReference type="NCBI Taxonomy" id="2941517"/>
    <lineage>
        <taxon>Bacteria</taxon>
        <taxon>Bacillati</taxon>
        <taxon>Bacillota</taxon>
        <taxon>Clostridia</taxon>
        <taxon>Lachnospirales</taxon>
        <taxon>Lachnospiraceae</taxon>
        <taxon>Hominisplanchenecus</taxon>
    </lineage>
</organism>
<reference evidence="1" key="1">
    <citation type="submission" date="2019-04" db="EMBL/GenBank/DDBJ databases">
        <title>Microbes associate with the intestines of laboratory mice.</title>
        <authorList>
            <person name="Navarre W."/>
            <person name="Wong E."/>
            <person name="Huang K."/>
            <person name="Tropini C."/>
            <person name="Ng K."/>
            <person name="Yu B."/>
        </authorList>
    </citation>
    <scope>NUCLEOTIDE SEQUENCE</scope>
    <source>
        <strain evidence="1">NM72_1-8</strain>
    </source>
</reference>
<accession>A0AC61QUX8</accession>
<gene>
    <name evidence="1" type="ORF">E5357_17045</name>
</gene>
<protein>
    <submittedName>
        <fullName evidence="1">Uncharacterized protein</fullName>
    </submittedName>
</protein>
<evidence type="ECO:0000313" key="1">
    <source>
        <dbReference type="EMBL" id="TGX96188.1"/>
    </source>
</evidence>
<name>A0AC61QUX8_9FIRM</name>
<comment type="caution">
    <text evidence="1">The sequence shown here is derived from an EMBL/GenBank/DDBJ whole genome shotgun (WGS) entry which is preliminary data.</text>
</comment>
<evidence type="ECO:0000313" key="2">
    <source>
        <dbReference type="Proteomes" id="UP000307720"/>
    </source>
</evidence>
<sequence>MYEIIYSPVVQEKLAALKLKLVEMCGENVGIKHFLQVIDGFEVRLTFSNTGIPIKTIYDVGPEFEHYFVIYSHKNYFLYYTEGDKVYVMEMYDEREDFARTLFGIVTTSKETLEYWGE</sequence>
<keyword evidence="2" id="KW-1185">Reference proteome</keyword>